<evidence type="ECO:0000256" key="2">
    <source>
        <dbReference type="ARBA" id="ARBA00022741"/>
    </source>
</evidence>
<dbReference type="InterPro" id="IPR000897">
    <property type="entry name" value="SRP54_GTPase_dom"/>
</dbReference>
<sequence>MVFAFEQAIGYLVSDFVLDKDSFQAAVLLVDLANYYKVKYNLSLLEVYENIQKEYGYYIENDFSIVVKGLKDTAGRLHVDKKLMLELESICKLIDPLEIFYITDANIGQMALNIFEQFKEYVNVTGIIGTKMEGSLNVLNVMNKKNIRDVVSNAIDALTAVIQISDLTNAPGAKKAAEKLRAVGLGAMNLAAFFATNEINYESDEALDFVNIFFMMVNYYSLVRSNELARIHRSTF</sequence>
<dbReference type="GO" id="GO:0005971">
    <property type="term" value="C:ribonucleoside-diphosphate reductase complex"/>
    <property type="evidence" value="ECO:0007669"/>
    <property type="project" value="TreeGrafter"/>
</dbReference>
<dbReference type="GO" id="GO:0006614">
    <property type="term" value="P:SRP-dependent cotranslational protein targeting to membrane"/>
    <property type="evidence" value="ECO:0007669"/>
    <property type="project" value="InterPro"/>
</dbReference>
<dbReference type="EMBL" id="JABXBU010000839">
    <property type="protein sequence ID" value="KAF8784110.1"/>
    <property type="molecule type" value="Genomic_DNA"/>
</dbReference>
<comment type="similarity">
    <text evidence="1">Belongs to the ribonucleoside diphosphate reductase large chain family.</text>
</comment>
<dbReference type="InterPro" id="IPR027417">
    <property type="entry name" value="P-loop_NTPase"/>
</dbReference>
<dbReference type="Gene3D" id="3.20.70.20">
    <property type="match status" value="1"/>
</dbReference>
<keyword evidence="6" id="KW-1185">Reference proteome</keyword>
<protein>
    <submittedName>
        <fullName evidence="5">Ribonucleoside-diphosphate reductase subunit like protein</fullName>
    </submittedName>
</protein>
<dbReference type="SUPFAM" id="SSF52540">
    <property type="entry name" value="P-loop containing nucleoside triphosphate hydrolases"/>
    <property type="match status" value="1"/>
</dbReference>
<dbReference type="GO" id="GO:0005525">
    <property type="term" value="F:GTP binding"/>
    <property type="evidence" value="ECO:0007669"/>
    <property type="project" value="UniProtKB-KW"/>
</dbReference>
<evidence type="ECO:0000313" key="5">
    <source>
        <dbReference type="EMBL" id="KAF8784110.1"/>
    </source>
</evidence>
<keyword evidence="2" id="KW-0547">Nucleotide-binding</keyword>
<dbReference type="GO" id="GO:0005975">
    <property type="term" value="P:carbohydrate metabolic process"/>
    <property type="evidence" value="ECO:0007669"/>
    <property type="project" value="InterPro"/>
</dbReference>
<dbReference type="GO" id="GO:0009263">
    <property type="term" value="P:deoxyribonucleotide biosynthetic process"/>
    <property type="evidence" value="ECO:0007669"/>
    <property type="project" value="TreeGrafter"/>
</dbReference>
<evidence type="ECO:0000256" key="3">
    <source>
        <dbReference type="ARBA" id="ARBA00023134"/>
    </source>
</evidence>
<evidence type="ECO:0000256" key="1">
    <source>
        <dbReference type="ARBA" id="ARBA00010406"/>
    </source>
</evidence>
<reference evidence="5" key="2">
    <citation type="submission" date="2020-06" db="EMBL/GenBank/DDBJ databases">
        <authorList>
            <person name="Sheffer M."/>
        </authorList>
    </citation>
    <scope>NUCLEOTIDE SEQUENCE</scope>
</reference>
<proteinExistence type="inferred from homology"/>
<dbReference type="GO" id="GO:0004748">
    <property type="term" value="F:ribonucleoside-diphosphate reductase activity, thioredoxin disulfide as acceptor"/>
    <property type="evidence" value="ECO:0007669"/>
    <property type="project" value="TreeGrafter"/>
</dbReference>
<gene>
    <name evidence="5" type="ORF">HNY73_011659</name>
</gene>
<dbReference type="PANTHER" id="PTHR11573">
    <property type="entry name" value="RIBONUCLEOSIDE-DIPHOSPHATE REDUCTASE LARGE CHAIN"/>
    <property type="match status" value="1"/>
</dbReference>
<organism evidence="5 6">
    <name type="scientific">Argiope bruennichi</name>
    <name type="common">Wasp spider</name>
    <name type="synonym">Aranea bruennichi</name>
    <dbReference type="NCBI Taxonomy" id="94029"/>
    <lineage>
        <taxon>Eukaryota</taxon>
        <taxon>Metazoa</taxon>
        <taxon>Ecdysozoa</taxon>
        <taxon>Arthropoda</taxon>
        <taxon>Chelicerata</taxon>
        <taxon>Arachnida</taxon>
        <taxon>Araneae</taxon>
        <taxon>Araneomorphae</taxon>
        <taxon>Entelegynae</taxon>
        <taxon>Araneoidea</taxon>
        <taxon>Araneidae</taxon>
        <taxon>Argiope</taxon>
    </lineage>
</organism>
<dbReference type="InterPro" id="IPR016055">
    <property type="entry name" value="A-D-PHexomutase_a/b/a-I/II/III"/>
</dbReference>
<comment type="caution">
    <text evidence="5">The sequence shown here is derived from an EMBL/GenBank/DDBJ whole genome shotgun (WGS) entry which is preliminary data.</text>
</comment>
<dbReference type="SMART" id="SM00962">
    <property type="entry name" value="SRP54"/>
    <property type="match status" value="1"/>
</dbReference>
<dbReference type="Proteomes" id="UP000807504">
    <property type="component" value="Unassembled WGS sequence"/>
</dbReference>
<dbReference type="SUPFAM" id="SSF53738">
    <property type="entry name" value="Phosphoglucomutase, first 3 domains"/>
    <property type="match status" value="1"/>
</dbReference>
<dbReference type="Gene3D" id="3.40.120.10">
    <property type="entry name" value="Alpha-D-Glucose-1,6-Bisphosphate, subunit A, domain 3"/>
    <property type="match status" value="1"/>
</dbReference>
<dbReference type="PANTHER" id="PTHR11573:SF30">
    <property type="entry name" value="RIBONUCLEOSIDE-DIPHOSPHATE REDUCTASE 2 SUBUNIT ALPHA"/>
    <property type="match status" value="1"/>
</dbReference>
<keyword evidence="3" id="KW-0342">GTP-binding</keyword>
<dbReference type="AlphaFoldDB" id="A0A8T0F3W4"/>
<dbReference type="Pfam" id="PF02867">
    <property type="entry name" value="Ribonuc_red_lgC"/>
    <property type="match status" value="1"/>
</dbReference>
<accession>A0A8T0F3W4</accession>
<name>A0A8T0F3W4_ARGBR</name>
<evidence type="ECO:0000259" key="4">
    <source>
        <dbReference type="SMART" id="SM00962"/>
    </source>
</evidence>
<dbReference type="SUPFAM" id="SSF51998">
    <property type="entry name" value="PFL-like glycyl radical enzymes"/>
    <property type="match status" value="1"/>
</dbReference>
<dbReference type="GO" id="GO:0016868">
    <property type="term" value="F:intramolecular phosphotransferase activity"/>
    <property type="evidence" value="ECO:0007669"/>
    <property type="project" value="InterPro"/>
</dbReference>
<reference evidence="5" key="1">
    <citation type="journal article" date="2020" name="bioRxiv">
        <title>Chromosome-level reference genome of the European wasp spider Argiope bruennichi: a resource for studies on range expansion and evolutionary adaptation.</title>
        <authorList>
            <person name="Sheffer M.M."/>
            <person name="Hoppe A."/>
            <person name="Krehenwinkel H."/>
            <person name="Uhl G."/>
            <person name="Kuss A.W."/>
            <person name="Jensen L."/>
            <person name="Jensen C."/>
            <person name="Gillespie R.G."/>
            <person name="Hoff K.J."/>
            <person name="Prost S."/>
        </authorList>
    </citation>
    <scope>NUCLEOTIDE SEQUENCE</scope>
</reference>
<dbReference type="GO" id="GO:0005524">
    <property type="term" value="F:ATP binding"/>
    <property type="evidence" value="ECO:0007669"/>
    <property type="project" value="TreeGrafter"/>
</dbReference>
<dbReference type="PRINTS" id="PR01183">
    <property type="entry name" value="RIBORDTASEM1"/>
</dbReference>
<dbReference type="InterPro" id="IPR000788">
    <property type="entry name" value="RNR_lg_C"/>
</dbReference>
<feature type="domain" description="SRP54-type proteins GTP-binding" evidence="4">
    <location>
        <begin position="24"/>
        <end position="169"/>
    </location>
</feature>
<dbReference type="InterPro" id="IPR039718">
    <property type="entry name" value="Rrm1"/>
</dbReference>
<evidence type="ECO:0000313" key="6">
    <source>
        <dbReference type="Proteomes" id="UP000807504"/>
    </source>
</evidence>